<dbReference type="Pfam" id="PF00392">
    <property type="entry name" value="GntR"/>
    <property type="match status" value="1"/>
</dbReference>
<dbReference type="SMART" id="SM00895">
    <property type="entry name" value="FCD"/>
    <property type="match status" value="1"/>
</dbReference>
<organism evidence="5 6">
    <name type="scientific">Trinickia dabaoshanensis</name>
    <dbReference type="NCBI Taxonomy" id="564714"/>
    <lineage>
        <taxon>Bacteria</taxon>
        <taxon>Pseudomonadati</taxon>
        <taxon>Pseudomonadota</taxon>
        <taxon>Betaproteobacteria</taxon>
        <taxon>Burkholderiales</taxon>
        <taxon>Burkholderiaceae</taxon>
        <taxon>Trinickia</taxon>
    </lineage>
</organism>
<dbReference type="RefSeq" id="WP_102647571.1">
    <property type="nucleotide sequence ID" value="NZ_PNYA01000022.1"/>
</dbReference>
<dbReference type="Pfam" id="PF07729">
    <property type="entry name" value="FCD"/>
    <property type="match status" value="1"/>
</dbReference>
<keyword evidence="2" id="KW-0238">DNA-binding</keyword>
<protein>
    <submittedName>
        <fullName evidence="5">GntR family transcriptional regulator</fullName>
    </submittedName>
</protein>
<name>A0A2N7VI55_9BURK</name>
<dbReference type="InterPro" id="IPR011711">
    <property type="entry name" value="GntR_C"/>
</dbReference>
<dbReference type="InterPro" id="IPR000524">
    <property type="entry name" value="Tscrpt_reg_HTH_GntR"/>
</dbReference>
<feature type="domain" description="HTH gntR-type" evidence="4">
    <location>
        <begin position="17"/>
        <end position="84"/>
    </location>
</feature>
<reference evidence="5 6" key="1">
    <citation type="submission" date="2018-01" db="EMBL/GenBank/DDBJ databases">
        <title>Whole genome analyses suggest that Burkholderia sensu lato contains two further novel genera in the rhizoxinica-symbiotica group Mycetohabitans gen. nov., and Trinickia gen. nov.: implications for the evolution of diazotrophy and nodulation in the Burkholderiaceae.</title>
        <authorList>
            <person name="Estrada-de los Santos P."/>
            <person name="Palmer M."/>
            <person name="Chavez-Ramirez B."/>
            <person name="Beukes C."/>
            <person name="Steenkamp E.T."/>
            <person name="Hirsch A.M."/>
            <person name="Manyaka P."/>
            <person name="Maluk M."/>
            <person name="Lafos M."/>
            <person name="Crook M."/>
            <person name="Gross E."/>
            <person name="Simon M.F."/>
            <person name="Bueno dos Reis Junior F."/>
            <person name="Poole P.S."/>
            <person name="Venter S.N."/>
            <person name="James E.K."/>
        </authorList>
    </citation>
    <scope>NUCLEOTIDE SEQUENCE [LARGE SCALE GENOMIC DNA]</scope>
    <source>
        <strain evidence="5 6">GIMN1.004</strain>
    </source>
</reference>
<dbReference type="PANTHER" id="PTHR43537">
    <property type="entry name" value="TRANSCRIPTIONAL REGULATOR, GNTR FAMILY"/>
    <property type="match status" value="1"/>
</dbReference>
<proteinExistence type="predicted"/>
<evidence type="ECO:0000256" key="1">
    <source>
        <dbReference type="ARBA" id="ARBA00023015"/>
    </source>
</evidence>
<dbReference type="InterPro" id="IPR008920">
    <property type="entry name" value="TF_FadR/GntR_C"/>
</dbReference>
<dbReference type="GO" id="GO:0003700">
    <property type="term" value="F:DNA-binding transcription factor activity"/>
    <property type="evidence" value="ECO:0007669"/>
    <property type="project" value="InterPro"/>
</dbReference>
<dbReference type="GO" id="GO:0003677">
    <property type="term" value="F:DNA binding"/>
    <property type="evidence" value="ECO:0007669"/>
    <property type="project" value="UniProtKB-KW"/>
</dbReference>
<dbReference type="Gene3D" id="1.10.10.10">
    <property type="entry name" value="Winged helix-like DNA-binding domain superfamily/Winged helix DNA-binding domain"/>
    <property type="match status" value="1"/>
</dbReference>
<dbReference type="SUPFAM" id="SSF48008">
    <property type="entry name" value="GntR ligand-binding domain-like"/>
    <property type="match status" value="1"/>
</dbReference>
<dbReference type="InterPro" id="IPR036388">
    <property type="entry name" value="WH-like_DNA-bd_sf"/>
</dbReference>
<comment type="caution">
    <text evidence="5">The sequence shown here is derived from an EMBL/GenBank/DDBJ whole genome shotgun (WGS) entry which is preliminary data.</text>
</comment>
<dbReference type="Gene3D" id="1.20.120.530">
    <property type="entry name" value="GntR ligand-binding domain-like"/>
    <property type="match status" value="1"/>
</dbReference>
<accession>A0A2N7VI55</accession>
<dbReference type="AlphaFoldDB" id="A0A2N7VI55"/>
<dbReference type="OrthoDB" id="8066003at2"/>
<dbReference type="SUPFAM" id="SSF46785">
    <property type="entry name" value="Winged helix' DNA-binding domain"/>
    <property type="match status" value="1"/>
</dbReference>
<gene>
    <name evidence="5" type="ORF">C0Z18_22030</name>
</gene>
<evidence type="ECO:0000313" key="5">
    <source>
        <dbReference type="EMBL" id="PMS16830.1"/>
    </source>
</evidence>
<dbReference type="InterPro" id="IPR036390">
    <property type="entry name" value="WH_DNA-bd_sf"/>
</dbReference>
<keyword evidence="3" id="KW-0804">Transcription</keyword>
<dbReference type="EMBL" id="PNYA01000022">
    <property type="protein sequence ID" value="PMS16830.1"/>
    <property type="molecule type" value="Genomic_DNA"/>
</dbReference>
<dbReference type="PROSITE" id="PS50949">
    <property type="entry name" value="HTH_GNTR"/>
    <property type="match status" value="1"/>
</dbReference>
<keyword evidence="1" id="KW-0805">Transcription regulation</keyword>
<dbReference type="SMART" id="SM00345">
    <property type="entry name" value="HTH_GNTR"/>
    <property type="match status" value="1"/>
</dbReference>
<keyword evidence="6" id="KW-1185">Reference proteome</keyword>
<evidence type="ECO:0000256" key="3">
    <source>
        <dbReference type="ARBA" id="ARBA00023163"/>
    </source>
</evidence>
<evidence type="ECO:0000256" key="2">
    <source>
        <dbReference type="ARBA" id="ARBA00023125"/>
    </source>
</evidence>
<dbReference type="Proteomes" id="UP000235616">
    <property type="component" value="Unassembled WGS sequence"/>
</dbReference>
<dbReference type="PANTHER" id="PTHR43537:SF49">
    <property type="entry name" value="TRANSCRIPTIONAL REGULATORY PROTEIN"/>
    <property type="match status" value="1"/>
</dbReference>
<sequence length="259" mass="27987">MELFDGSSGDAAASSGASQTVKAQLGLRELILAGEVASGARITELWAVDRLGMSRTPVRAALMRLQDEGLLEAVPSGGYAVRSFSRAEIFDAIELRGTLEGMAARLAAERGVAPETMSALRECVDDIDEVLASPKMGEAKFSCYVQLNERFHRLLASACTSSVVERQLAKAMALPFASPSGFVEVQSVARDAYQVLIVAQAQHRAVLDAIERREGGRAEALMREHARIAQRNLENALKNQTARSRLFGAKLIREDDAPD</sequence>
<evidence type="ECO:0000313" key="6">
    <source>
        <dbReference type="Proteomes" id="UP000235616"/>
    </source>
</evidence>
<evidence type="ECO:0000259" key="4">
    <source>
        <dbReference type="PROSITE" id="PS50949"/>
    </source>
</evidence>